<proteinExistence type="predicted"/>
<dbReference type="Proteomes" id="UP000642070">
    <property type="component" value="Unassembled WGS sequence"/>
</dbReference>
<sequence length="184" mass="20006">MPGLTIRAPETHRCCDKVNSRGGDAAWRAYDRDVEPTTDDLLRAMTVLGVPGDPLYIMRDLDDEHRRLALLAHLTAALEAHLASAEDRSDLGVEDLADLHWDADRAAASALRRARLARVQHTVWRERGKQPDPVRDAALTTLAAVAALLDNAGTHPMLPDAAAALRDAADHLSTVLRATPSHPL</sequence>
<gene>
    <name evidence="1" type="ORF">GCM10007977_065360</name>
</gene>
<protein>
    <submittedName>
        <fullName evidence="1">Uncharacterized protein</fullName>
    </submittedName>
</protein>
<name>A0A917X0P7_9ACTN</name>
<organism evidence="1 2">
    <name type="scientific">Dactylosporangium sucinum</name>
    <dbReference type="NCBI Taxonomy" id="1424081"/>
    <lineage>
        <taxon>Bacteria</taxon>
        <taxon>Bacillati</taxon>
        <taxon>Actinomycetota</taxon>
        <taxon>Actinomycetes</taxon>
        <taxon>Micromonosporales</taxon>
        <taxon>Micromonosporaceae</taxon>
        <taxon>Dactylosporangium</taxon>
    </lineage>
</organism>
<keyword evidence="2" id="KW-1185">Reference proteome</keyword>
<reference evidence="1" key="1">
    <citation type="journal article" date="2014" name="Int. J. Syst. Evol. Microbiol.">
        <title>Complete genome sequence of Corynebacterium casei LMG S-19264T (=DSM 44701T), isolated from a smear-ripened cheese.</title>
        <authorList>
            <consortium name="US DOE Joint Genome Institute (JGI-PGF)"/>
            <person name="Walter F."/>
            <person name="Albersmeier A."/>
            <person name="Kalinowski J."/>
            <person name="Ruckert C."/>
        </authorList>
    </citation>
    <scope>NUCLEOTIDE SEQUENCE</scope>
    <source>
        <strain evidence="1">JCM 19831</strain>
    </source>
</reference>
<accession>A0A917X0P7</accession>
<reference evidence="1" key="2">
    <citation type="submission" date="2020-09" db="EMBL/GenBank/DDBJ databases">
        <authorList>
            <person name="Sun Q."/>
            <person name="Ohkuma M."/>
        </authorList>
    </citation>
    <scope>NUCLEOTIDE SEQUENCE</scope>
    <source>
        <strain evidence="1">JCM 19831</strain>
    </source>
</reference>
<dbReference type="AlphaFoldDB" id="A0A917X0P7"/>
<evidence type="ECO:0000313" key="1">
    <source>
        <dbReference type="EMBL" id="GGM54631.1"/>
    </source>
</evidence>
<dbReference type="EMBL" id="BMPI01000036">
    <property type="protein sequence ID" value="GGM54631.1"/>
    <property type="molecule type" value="Genomic_DNA"/>
</dbReference>
<evidence type="ECO:0000313" key="2">
    <source>
        <dbReference type="Proteomes" id="UP000642070"/>
    </source>
</evidence>
<comment type="caution">
    <text evidence="1">The sequence shown here is derived from an EMBL/GenBank/DDBJ whole genome shotgun (WGS) entry which is preliminary data.</text>
</comment>